<reference evidence="2 3" key="1">
    <citation type="submission" date="2019-05" db="EMBL/GenBank/DDBJ databases">
        <title>Another draft genome of Portunus trituberculatus and its Hox gene families provides insights of decapod evolution.</title>
        <authorList>
            <person name="Jeong J.-H."/>
            <person name="Song I."/>
            <person name="Kim S."/>
            <person name="Choi T."/>
            <person name="Kim D."/>
            <person name="Ryu S."/>
            <person name="Kim W."/>
        </authorList>
    </citation>
    <scope>NUCLEOTIDE SEQUENCE [LARGE SCALE GENOMIC DNA]</scope>
    <source>
        <tissue evidence="2">Muscle</tissue>
    </source>
</reference>
<evidence type="ECO:0000313" key="2">
    <source>
        <dbReference type="EMBL" id="MPC39763.1"/>
    </source>
</evidence>
<evidence type="ECO:0000313" key="3">
    <source>
        <dbReference type="Proteomes" id="UP000324222"/>
    </source>
</evidence>
<keyword evidence="3" id="KW-1185">Reference proteome</keyword>
<dbReference type="Proteomes" id="UP000324222">
    <property type="component" value="Unassembled WGS sequence"/>
</dbReference>
<feature type="compositionally biased region" description="Basic and acidic residues" evidence="1">
    <location>
        <begin position="9"/>
        <end position="20"/>
    </location>
</feature>
<protein>
    <submittedName>
        <fullName evidence="2">Uncharacterized protein</fullName>
    </submittedName>
</protein>
<dbReference type="AlphaFoldDB" id="A0A5B7F3W0"/>
<feature type="region of interest" description="Disordered" evidence="1">
    <location>
        <begin position="1"/>
        <end position="22"/>
    </location>
</feature>
<accession>A0A5B7F3W0</accession>
<proteinExistence type="predicted"/>
<gene>
    <name evidence="2" type="ORF">E2C01_033312</name>
</gene>
<dbReference type="EMBL" id="VSRR010004469">
    <property type="protein sequence ID" value="MPC39763.1"/>
    <property type="molecule type" value="Genomic_DNA"/>
</dbReference>
<sequence length="66" mass="7243">MSPAFHVKASSEEPSRRTSDTAESEGGVLCAVLCCIAPLTATPTQGPLLWYALHSHHHYFQSHKHD</sequence>
<organism evidence="2 3">
    <name type="scientific">Portunus trituberculatus</name>
    <name type="common">Swimming crab</name>
    <name type="synonym">Neptunus trituberculatus</name>
    <dbReference type="NCBI Taxonomy" id="210409"/>
    <lineage>
        <taxon>Eukaryota</taxon>
        <taxon>Metazoa</taxon>
        <taxon>Ecdysozoa</taxon>
        <taxon>Arthropoda</taxon>
        <taxon>Crustacea</taxon>
        <taxon>Multicrustacea</taxon>
        <taxon>Malacostraca</taxon>
        <taxon>Eumalacostraca</taxon>
        <taxon>Eucarida</taxon>
        <taxon>Decapoda</taxon>
        <taxon>Pleocyemata</taxon>
        <taxon>Brachyura</taxon>
        <taxon>Eubrachyura</taxon>
        <taxon>Portunoidea</taxon>
        <taxon>Portunidae</taxon>
        <taxon>Portuninae</taxon>
        <taxon>Portunus</taxon>
    </lineage>
</organism>
<name>A0A5B7F3W0_PORTR</name>
<comment type="caution">
    <text evidence="2">The sequence shown here is derived from an EMBL/GenBank/DDBJ whole genome shotgun (WGS) entry which is preliminary data.</text>
</comment>
<evidence type="ECO:0000256" key="1">
    <source>
        <dbReference type="SAM" id="MobiDB-lite"/>
    </source>
</evidence>